<feature type="domain" description="Response regulatory" evidence="2">
    <location>
        <begin position="7"/>
        <end position="127"/>
    </location>
</feature>
<dbReference type="Gene3D" id="3.40.50.2300">
    <property type="match status" value="1"/>
</dbReference>
<name>A0ABS5VN03_9BACT</name>
<evidence type="ECO:0000256" key="1">
    <source>
        <dbReference type="PROSITE-ProRule" id="PRU00169"/>
    </source>
</evidence>
<protein>
    <submittedName>
        <fullName evidence="3">Response regulator</fullName>
    </submittedName>
</protein>
<organism evidence="3 4">
    <name type="scientific">Chryseosolibacter indicus</name>
    <dbReference type="NCBI Taxonomy" id="2782351"/>
    <lineage>
        <taxon>Bacteria</taxon>
        <taxon>Pseudomonadati</taxon>
        <taxon>Bacteroidota</taxon>
        <taxon>Cytophagia</taxon>
        <taxon>Cytophagales</taxon>
        <taxon>Chryseotaleaceae</taxon>
        <taxon>Chryseosolibacter</taxon>
    </lineage>
</organism>
<dbReference type="RefSeq" id="WP_254152305.1">
    <property type="nucleotide sequence ID" value="NZ_JAHESD010000005.1"/>
</dbReference>
<dbReference type="InterPro" id="IPR011006">
    <property type="entry name" value="CheY-like_superfamily"/>
</dbReference>
<reference evidence="3 4" key="1">
    <citation type="submission" date="2021-05" db="EMBL/GenBank/DDBJ databases">
        <title>A Polyphasic approach of four new species of the genus Ohtaekwangia: Ohtaekwangia histidinii sp. nov., Ohtaekwangia cretensis sp. nov., Ohtaekwangia indiensis sp. nov., Ohtaekwangia reichenbachii sp. nov. from diverse environment.</title>
        <authorList>
            <person name="Octaviana S."/>
        </authorList>
    </citation>
    <scope>NUCLEOTIDE SEQUENCE [LARGE SCALE GENOMIC DNA]</scope>
    <source>
        <strain evidence="3 4">PWU20</strain>
    </source>
</reference>
<proteinExistence type="predicted"/>
<evidence type="ECO:0000313" key="4">
    <source>
        <dbReference type="Proteomes" id="UP000772618"/>
    </source>
</evidence>
<dbReference type="Proteomes" id="UP000772618">
    <property type="component" value="Unassembled WGS sequence"/>
</dbReference>
<keyword evidence="4" id="KW-1185">Reference proteome</keyword>
<sequence length="143" mass="16040">MDCSRVRILLIEDDAEDAEFTIYTLKKLHIENVLHINDGVEALHYLSETGPGEISLILLDIRMPKVDGIQILQYLKTDHLKRNIPVVVFVSSKDGQRYVELHGVKADSYLAKPVQVNDFLTAIAEIGLSRIATSHAIKQMSLS</sequence>
<comment type="caution">
    <text evidence="3">The sequence shown here is derived from an EMBL/GenBank/DDBJ whole genome shotgun (WGS) entry which is preliminary data.</text>
</comment>
<dbReference type="InterPro" id="IPR052893">
    <property type="entry name" value="TCS_response_regulator"/>
</dbReference>
<dbReference type="SUPFAM" id="SSF52172">
    <property type="entry name" value="CheY-like"/>
    <property type="match status" value="1"/>
</dbReference>
<dbReference type="EMBL" id="JAHESD010000005">
    <property type="protein sequence ID" value="MBT1702398.1"/>
    <property type="molecule type" value="Genomic_DNA"/>
</dbReference>
<dbReference type="InterPro" id="IPR001789">
    <property type="entry name" value="Sig_transdc_resp-reg_receiver"/>
</dbReference>
<feature type="modified residue" description="4-aspartylphosphate" evidence="1">
    <location>
        <position position="60"/>
    </location>
</feature>
<dbReference type="Pfam" id="PF00072">
    <property type="entry name" value="Response_reg"/>
    <property type="match status" value="1"/>
</dbReference>
<dbReference type="PROSITE" id="PS50110">
    <property type="entry name" value="RESPONSE_REGULATORY"/>
    <property type="match status" value="1"/>
</dbReference>
<evidence type="ECO:0000313" key="3">
    <source>
        <dbReference type="EMBL" id="MBT1702398.1"/>
    </source>
</evidence>
<dbReference type="PANTHER" id="PTHR44520">
    <property type="entry name" value="RESPONSE REGULATOR RCP1-RELATED"/>
    <property type="match status" value="1"/>
</dbReference>
<gene>
    <name evidence="3" type="ORF">KK060_03855</name>
</gene>
<accession>A0ABS5VN03</accession>
<keyword evidence="1" id="KW-0597">Phosphoprotein</keyword>
<dbReference type="PANTHER" id="PTHR44520:SF1">
    <property type="entry name" value="TWO-COMPONENT SYSTEM REGULATORY PROTEIN"/>
    <property type="match status" value="1"/>
</dbReference>
<evidence type="ECO:0000259" key="2">
    <source>
        <dbReference type="PROSITE" id="PS50110"/>
    </source>
</evidence>
<dbReference type="SMART" id="SM00448">
    <property type="entry name" value="REC"/>
    <property type="match status" value="1"/>
</dbReference>